<evidence type="ECO:0000313" key="2">
    <source>
        <dbReference type="EMBL" id="KAF9457621.1"/>
    </source>
</evidence>
<feature type="compositionally biased region" description="Pro residues" evidence="1">
    <location>
        <begin position="63"/>
        <end position="88"/>
    </location>
</feature>
<dbReference type="Proteomes" id="UP000807353">
    <property type="component" value="Unassembled WGS sequence"/>
</dbReference>
<evidence type="ECO:0000256" key="1">
    <source>
        <dbReference type="SAM" id="MobiDB-lite"/>
    </source>
</evidence>
<reference evidence="2" key="1">
    <citation type="submission" date="2020-11" db="EMBL/GenBank/DDBJ databases">
        <authorList>
            <consortium name="DOE Joint Genome Institute"/>
            <person name="Ahrendt S."/>
            <person name="Riley R."/>
            <person name="Andreopoulos W."/>
            <person name="Labutti K."/>
            <person name="Pangilinan J."/>
            <person name="Ruiz-Duenas F.J."/>
            <person name="Barrasa J.M."/>
            <person name="Sanchez-Garcia M."/>
            <person name="Camarero S."/>
            <person name="Miyauchi S."/>
            <person name="Serrano A."/>
            <person name="Linde D."/>
            <person name="Babiker R."/>
            <person name="Drula E."/>
            <person name="Ayuso-Fernandez I."/>
            <person name="Pacheco R."/>
            <person name="Padilla G."/>
            <person name="Ferreira P."/>
            <person name="Barriuso J."/>
            <person name="Kellner H."/>
            <person name="Castanera R."/>
            <person name="Alfaro M."/>
            <person name="Ramirez L."/>
            <person name="Pisabarro A.G."/>
            <person name="Kuo A."/>
            <person name="Tritt A."/>
            <person name="Lipzen A."/>
            <person name="He G."/>
            <person name="Yan M."/>
            <person name="Ng V."/>
            <person name="Cullen D."/>
            <person name="Martin F."/>
            <person name="Rosso M.-N."/>
            <person name="Henrissat B."/>
            <person name="Hibbett D."/>
            <person name="Martinez A.T."/>
            <person name="Grigoriev I.V."/>
        </authorList>
    </citation>
    <scope>NUCLEOTIDE SEQUENCE</scope>
    <source>
        <strain evidence="2">CBS 247.69</strain>
    </source>
</reference>
<feature type="region of interest" description="Disordered" evidence="1">
    <location>
        <begin position="1"/>
        <end position="126"/>
    </location>
</feature>
<dbReference type="AlphaFoldDB" id="A0A9P5XXY2"/>
<organism evidence="2 3">
    <name type="scientific">Collybia nuda</name>
    <dbReference type="NCBI Taxonomy" id="64659"/>
    <lineage>
        <taxon>Eukaryota</taxon>
        <taxon>Fungi</taxon>
        <taxon>Dikarya</taxon>
        <taxon>Basidiomycota</taxon>
        <taxon>Agaricomycotina</taxon>
        <taxon>Agaricomycetes</taxon>
        <taxon>Agaricomycetidae</taxon>
        <taxon>Agaricales</taxon>
        <taxon>Tricholomatineae</taxon>
        <taxon>Clitocybaceae</taxon>
        <taxon>Collybia</taxon>
    </lineage>
</organism>
<accession>A0A9P5XXY2</accession>
<gene>
    <name evidence="2" type="ORF">BDZ94DRAFT_1272713</name>
</gene>
<feature type="compositionally biased region" description="Polar residues" evidence="1">
    <location>
        <begin position="40"/>
        <end position="50"/>
    </location>
</feature>
<comment type="caution">
    <text evidence="2">The sequence shown here is derived from an EMBL/GenBank/DDBJ whole genome shotgun (WGS) entry which is preliminary data.</text>
</comment>
<keyword evidence="3" id="KW-1185">Reference proteome</keyword>
<sequence>MRRAGTSGIMPVGTGPSKPMFGGPWGRHNHVPPPPQQQQSYFGSGNNTGYNMGAALGHNAPVHSPPTQAPYNPEYPPPTGGPAPPPPYGTESSNLEQGGNYGPPPGPPPPAHTKGHNGSFVGGFRS</sequence>
<feature type="compositionally biased region" description="Pro residues" evidence="1">
    <location>
        <begin position="102"/>
        <end position="111"/>
    </location>
</feature>
<evidence type="ECO:0000313" key="3">
    <source>
        <dbReference type="Proteomes" id="UP000807353"/>
    </source>
</evidence>
<protein>
    <submittedName>
        <fullName evidence="2">Uncharacterized protein</fullName>
    </submittedName>
</protein>
<name>A0A9P5XXY2_9AGAR</name>
<dbReference type="EMBL" id="MU150364">
    <property type="protein sequence ID" value="KAF9457621.1"/>
    <property type="molecule type" value="Genomic_DNA"/>
</dbReference>
<proteinExistence type="predicted"/>